<dbReference type="EMBL" id="AQGS01000096">
    <property type="protein sequence ID" value="EPS42879.1"/>
    <property type="molecule type" value="Genomic_DNA"/>
</dbReference>
<proteinExistence type="predicted"/>
<name>S8AJ25_DACHA</name>
<dbReference type="PANTHER" id="PTHR13609">
    <property type="entry name" value="UBIQUITIN DOMAIN CONTAINING 1 PROTEIN-RELATED"/>
    <property type="match status" value="1"/>
</dbReference>
<feature type="compositionally biased region" description="Basic and acidic residues" evidence="1">
    <location>
        <begin position="62"/>
        <end position="71"/>
    </location>
</feature>
<feature type="region of interest" description="Disordered" evidence="1">
    <location>
        <begin position="319"/>
        <end position="371"/>
    </location>
</feature>
<dbReference type="InterPro" id="IPR038169">
    <property type="entry name" value="DC-UbP/UBTD2_N_sf"/>
</dbReference>
<evidence type="ECO:0000256" key="1">
    <source>
        <dbReference type="SAM" id="MobiDB-lite"/>
    </source>
</evidence>
<dbReference type="OMA" id="CEMLMAD"/>
<feature type="region of interest" description="Disordered" evidence="1">
    <location>
        <begin position="175"/>
        <end position="220"/>
    </location>
</feature>
<feature type="compositionally biased region" description="Basic residues" evidence="1">
    <location>
        <begin position="23"/>
        <end position="32"/>
    </location>
</feature>
<evidence type="ECO:0000313" key="3">
    <source>
        <dbReference type="EMBL" id="EPS42879.1"/>
    </source>
</evidence>
<dbReference type="InterPro" id="IPR029071">
    <property type="entry name" value="Ubiquitin-like_domsf"/>
</dbReference>
<evidence type="ECO:0000259" key="2">
    <source>
        <dbReference type="Pfam" id="PF16455"/>
    </source>
</evidence>
<reference evidence="4" key="2">
    <citation type="submission" date="2013-04" db="EMBL/GenBank/DDBJ databases">
        <title>Genomic mechanisms accounting for the adaptation to parasitism in nematode-trapping fungi.</title>
        <authorList>
            <person name="Ahren D.G."/>
        </authorList>
    </citation>
    <scope>NUCLEOTIDE SEQUENCE [LARGE SCALE GENOMIC DNA]</scope>
    <source>
        <strain evidence="4">CBS 200.50</strain>
    </source>
</reference>
<dbReference type="Pfam" id="PF16455">
    <property type="entry name" value="UBD"/>
    <property type="match status" value="1"/>
</dbReference>
<dbReference type="HOGENOM" id="CLU_737752_0_0_1"/>
<evidence type="ECO:0000313" key="4">
    <source>
        <dbReference type="Proteomes" id="UP000015100"/>
    </source>
</evidence>
<dbReference type="Proteomes" id="UP000015100">
    <property type="component" value="Unassembled WGS sequence"/>
</dbReference>
<dbReference type="SUPFAM" id="SSF54236">
    <property type="entry name" value="Ubiquitin-like"/>
    <property type="match status" value="1"/>
</dbReference>
<dbReference type="AlphaFoldDB" id="S8AJ25"/>
<dbReference type="InterPro" id="IPR032752">
    <property type="entry name" value="DC-UbP/UBTD2_N"/>
</dbReference>
<dbReference type="eggNOG" id="KOG0013">
    <property type="taxonomic scope" value="Eukaryota"/>
</dbReference>
<comment type="caution">
    <text evidence="3">The sequence shown here is derived from an EMBL/GenBank/DDBJ whole genome shotgun (WGS) entry which is preliminary data.</text>
</comment>
<organism evidence="3 4">
    <name type="scientific">Dactylellina haptotyla (strain CBS 200.50)</name>
    <name type="common">Nematode-trapping fungus</name>
    <name type="synonym">Monacrosporium haptotylum</name>
    <dbReference type="NCBI Taxonomy" id="1284197"/>
    <lineage>
        <taxon>Eukaryota</taxon>
        <taxon>Fungi</taxon>
        <taxon>Dikarya</taxon>
        <taxon>Ascomycota</taxon>
        <taxon>Pezizomycotina</taxon>
        <taxon>Orbiliomycetes</taxon>
        <taxon>Orbiliales</taxon>
        <taxon>Orbiliaceae</taxon>
        <taxon>Dactylellina</taxon>
    </lineage>
</organism>
<keyword evidence="4" id="KW-1185">Reference proteome</keyword>
<gene>
    <name evidence="3" type="ORF">H072_3149</name>
</gene>
<reference evidence="3 4" key="1">
    <citation type="journal article" date="2013" name="PLoS Genet.">
        <title>Genomic mechanisms accounting for the adaptation to parasitism in nematode-trapping fungi.</title>
        <authorList>
            <person name="Meerupati T."/>
            <person name="Andersson K.M."/>
            <person name="Friman E."/>
            <person name="Kumar D."/>
            <person name="Tunlid A."/>
            <person name="Ahren D."/>
        </authorList>
    </citation>
    <scope>NUCLEOTIDE SEQUENCE [LARGE SCALE GENOMIC DNA]</scope>
    <source>
        <strain evidence="3 4">CBS 200.50</strain>
    </source>
</reference>
<feature type="region of interest" description="Disordered" evidence="1">
    <location>
        <begin position="1"/>
        <end position="72"/>
    </location>
</feature>
<dbReference type="InterPro" id="IPR039869">
    <property type="entry name" value="UBTD1/2"/>
</dbReference>
<dbReference type="OrthoDB" id="1640476at2759"/>
<dbReference type="Gene3D" id="1.20.225.20">
    <property type="entry name" value="Ub domain-containing protein, DC-UbP/UBTD2, N-terminal domain"/>
    <property type="match status" value="1"/>
</dbReference>
<protein>
    <recommendedName>
        <fullName evidence="2">DC-UbP/UBTD2 N-terminal domain-containing protein</fullName>
    </recommendedName>
</protein>
<accession>S8AJ25</accession>
<sequence length="371" mass="41166">MGNCMSSRRRGGDNNHNDPNAHQPHHHNHHHHNPLDNFPAAYGLGLGPNAMPGSQPSRSHRHDLPLDQRPDRRLKRHTWTHNVDANGPAPTHKQLATQREEFWHTRVTGRQEVWSTVRIVIELLMADPSDDALVTAREILKAAEITIPSGDLTGSVYDVLGNRYKFPAYVVCNPTNVRDDSSPRSSSDSGVTASTYKSDFDESSKRRHRDLKGKSPAGMTETEVGADLEGVYISARFRLNDGTDYQLEFWSDEKIKNIQLGLMKKAGVDPSTHRVRLMLDGHELQRDRTLPSYDAIPHWHSDRIILAYVQDLGVATANQQQLPVGPPSPVETSAAAPLPAPQPQAEQTTPPPTSENQAPLPTPQSQPSSKN</sequence>
<feature type="compositionally biased region" description="Polar residues" evidence="1">
    <location>
        <begin position="354"/>
        <end position="371"/>
    </location>
</feature>
<feature type="domain" description="DC-UbP/UBTD2 N-terminal" evidence="2">
    <location>
        <begin position="74"/>
        <end position="179"/>
    </location>
</feature>